<dbReference type="PANTHER" id="PTHR43682">
    <property type="entry name" value="LACTATE UTILIZATION PROTEIN C"/>
    <property type="match status" value="1"/>
</dbReference>
<sequence length="230" mass="25630">MSKQVVIERIQNALKRHPIAHENLPYQNMITDAKADLIEQYKHLQELNRSQLSECTKEDLATAIQEALKGFETQKLLCATNLPCPLEELDPQNLYQKIPYDRPVEAFKEELFNIDTAILEAACGVANLGIVGIASSKFAPRLTSLITLKCVILLDKSKIVQNLAQGLEALKEAGPLLEPVEEGVKMRDCDLKRRLPTNMLFIGGPSRTADIELQTVFGVHGPMATHVILY</sequence>
<evidence type="ECO:0000313" key="3">
    <source>
        <dbReference type="Proteomes" id="UP000826775"/>
    </source>
</evidence>
<dbReference type="Proteomes" id="UP000826775">
    <property type="component" value="Chromosome"/>
</dbReference>
<name>A0ABM7SIN3_9HELI</name>
<dbReference type="InterPro" id="IPR024185">
    <property type="entry name" value="FTHF_cligase-like_sf"/>
</dbReference>
<proteinExistence type="predicted"/>
<dbReference type="InterPro" id="IPR037171">
    <property type="entry name" value="NagB/RpiA_transferase-like"/>
</dbReference>
<dbReference type="InterPro" id="IPR003741">
    <property type="entry name" value="LUD_dom"/>
</dbReference>
<dbReference type="RefSeq" id="WP_221279221.1">
    <property type="nucleotide sequence ID" value="NZ_AP024814.1"/>
</dbReference>
<reference evidence="2 3" key="1">
    <citation type="submission" date="2021-07" db="EMBL/GenBank/DDBJ databases">
        <title>Novel Helicobacter sp. Isolated from a dog.</title>
        <authorList>
            <person name="Rimbara E."/>
            <person name="Suzuki M."/>
        </authorList>
    </citation>
    <scope>NUCLEOTIDE SEQUENCE [LARGE SCALE GENOMIC DNA]</scope>
    <source>
        <strain evidence="3">NHP19-003</strain>
    </source>
</reference>
<protein>
    <submittedName>
        <fullName evidence="2">Lactate utilization protein C</fullName>
    </submittedName>
</protein>
<dbReference type="SUPFAM" id="SSF100950">
    <property type="entry name" value="NagB/RpiA/CoA transferase-like"/>
    <property type="match status" value="1"/>
</dbReference>
<feature type="domain" description="LUD" evidence="1">
    <location>
        <begin position="95"/>
        <end position="229"/>
    </location>
</feature>
<dbReference type="PANTHER" id="PTHR43682:SF1">
    <property type="entry name" value="LACTATE UTILIZATION PROTEIN C"/>
    <property type="match status" value="1"/>
</dbReference>
<gene>
    <name evidence="2" type="ORF">NHP190003_12300</name>
</gene>
<dbReference type="EMBL" id="AP024814">
    <property type="protein sequence ID" value="BCZ17948.1"/>
    <property type="molecule type" value="Genomic_DNA"/>
</dbReference>
<evidence type="ECO:0000259" key="1">
    <source>
        <dbReference type="Pfam" id="PF02589"/>
    </source>
</evidence>
<evidence type="ECO:0000313" key="2">
    <source>
        <dbReference type="EMBL" id="BCZ17948.1"/>
    </source>
</evidence>
<keyword evidence="3" id="KW-1185">Reference proteome</keyword>
<dbReference type="Pfam" id="PF02589">
    <property type="entry name" value="LUD_dom"/>
    <property type="match status" value="1"/>
</dbReference>
<dbReference type="Gene3D" id="3.40.50.10420">
    <property type="entry name" value="NagB/RpiA/CoA transferase-like"/>
    <property type="match status" value="1"/>
</dbReference>
<accession>A0ABM7SIN3</accession>
<organism evidence="2 3">
    <name type="scientific">Helicobacter gastrocanis</name>
    <dbReference type="NCBI Taxonomy" id="2849641"/>
    <lineage>
        <taxon>Bacteria</taxon>
        <taxon>Pseudomonadati</taxon>
        <taxon>Campylobacterota</taxon>
        <taxon>Epsilonproteobacteria</taxon>
        <taxon>Campylobacterales</taxon>
        <taxon>Helicobacteraceae</taxon>
        <taxon>Helicobacter</taxon>
    </lineage>
</organism>